<dbReference type="PANTHER" id="PTHR11261:SF3">
    <property type="entry name" value="RETINOL-BINDING PROTEIN 3"/>
    <property type="match status" value="1"/>
</dbReference>
<dbReference type="GO" id="GO:0006508">
    <property type="term" value="P:proteolysis"/>
    <property type="evidence" value="ECO:0007669"/>
    <property type="project" value="InterPro"/>
</dbReference>
<dbReference type="SMART" id="SM00245">
    <property type="entry name" value="TSPc"/>
    <property type="match status" value="1"/>
</dbReference>
<dbReference type="AlphaFoldDB" id="A0A369UJN4"/>
<dbReference type="EMBL" id="QQAH01000013">
    <property type="protein sequence ID" value="RDD80972.1"/>
    <property type="molecule type" value="Genomic_DNA"/>
</dbReference>
<accession>A0A369UJN4</accession>
<dbReference type="CDD" id="cd07563">
    <property type="entry name" value="Peptidase_S41_IRBP"/>
    <property type="match status" value="1"/>
</dbReference>
<dbReference type="PANTHER" id="PTHR11261">
    <property type="entry name" value="INTERPHOTORECEPTOR RETINOID-BINDING PROTEIN"/>
    <property type="match status" value="1"/>
</dbReference>
<dbReference type="Proteomes" id="UP000253782">
    <property type="component" value="Unassembled WGS sequence"/>
</dbReference>
<comment type="caution">
    <text evidence="3">The sequence shown here is derived from an EMBL/GenBank/DDBJ whole genome shotgun (WGS) entry which is preliminary data.</text>
</comment>
<name>A0A369UJN4_9GAMM</name>
<dbReference type="GO" id="GO:0008236">
    <property type="term" value="F:serine-type peptidase activity"/>
    <property type="evidence" value="ECO:0007669"/>
    <property type="project" value="InterPro"/>
</dbReference>
<evidence type="ECO:0000256" key="1">
    <source>
        <dbReference type="SAM" id="SignalP"/>
    </source>
</evidence>
<dbReference type="InterPro" id="IPR005151">
    <property type="entry name" value="Tail-specific_protease"/>
</dbReference>
<feature type="domain" description="Tail specific protease" evidence="2">
    <location>
        <begin position="101"/>
        <end position="315"/>
    </location>
</feature>
<gene>
    <name evidence="3" type="ORF">DVJ77_14825</name>
</gene>
<dbReference type="InterPro" id="IPR029045">
    <property type="entry name" value="ClpP/crotonase-like_dom_sf"/>
</dbReference>
<dbReference type="OrthoDB" id="9758793at2"/>
<dbReference type="SUPFAM" id="SSF52096">
    <property type="entry name" value="ClpP/crotonase"/>
    <property type="match status" value="1"/>
</dbReference>
<dbReference type="Gene3D" id="3.30.750.44">
    <property type="match status" value="1"/>
</dbReference>
<feature type="chain" id="PRO_5016942864" description="Tail specific protease domain-containing protein" evidence="1">
    <location>
        <begin position="25"/>
        <end position="343"/>
    </location>
</feature>
<evidence type="ECO:0000313" key="4">
    <source>
        <dbReference type="Proteomes" id="UP000253782"/>
    </source>
</evidence>
<protein>
    <recommendedName>
        <fullName evidence="2">Tail specific protease domain-containing protein</fullName>
    </recommendedName>
</protein>
<evidence type="ECO:0000259" key="2">
    <source>
        <dbReference type="SMART" id="SM00245"/>
    </source>
</evidence>
<sequence length="343" mass="37145">MKHAAMKHIVLAISLALGSGCAVAADLGAAAMTAGSQREVIEQAAEIIQARYVDPAAGRKLAAEIRREAKAEAFKRDSEPAAFAQALTMELRKLSGDGHFRINYSADLVPPPDAQAADQYEEDDDSWAGPAVNYGFESVRRIDDNIGYLDLRVFAPTRTAADMMQSAMTLLAQSKVLIIDLRNNGGGESDMGLLLAAYLLDKSVEMSATYDRPSNRLTRATTPGWVPGRRFGGTKPVFVLISHKTFSAAEAFAYDLQAMKRVTVVGETSGGGAHPYERRRLTDHFLIKLPEMRSINPLTGTDWQGVGVKPDVPTPPDQAYDKALELAHAALAKHAKPDEKPAR</sequence>
<evidence type="ECO:0000313" key="3">
    <source>
        <dbReference type="EMBL" id="RDD80972.1"/>
    </source>
</evidence>
<dbReference type="PROSITE" id="PS51257">
    <property type="entry name" value="PROKAR_LIPOPROTEIN"/>
    <property type="match status" value="1"/>
</dbReference>
<reference evidence="3 4" key="1">
    <citation type="submission" date="2018-07" db="EMBL/GenBank/DDBJ databases">
        <title>Dyella tabacisoli L4-6T, whole genome shotgun sequence.</title>
        <authorList>
            <person name="Zhou X.-K."/>
            <person name="Li W.-J."/>
            <person name="Duan Y.-Q."/>
        </authorList>
    </citation>
    <scope>NUCLEOTIDE SEQUENCE [LARGE SCALE GENOMIC DNA]</scope>
    <source>
        <strain evidence="3 4">L4-6</strain>
    </source>
</reference>
<keyword evidence="4" id="KW-1185">Reference proteome</keyword>
<dbReference type="Gene3D" id="3.90.226.10">
    <property type="entry name" value="2-enoyl-CoA Hydratase, Chain A, domain 1"/>
    <property type="match status" value="1"/>
</dbReference>
<feature type="signal peptide" evidence="1">
    <location>
        <begin position="1"/>
        <end position="24"/>
    </location>
</feature>
<keyword evidence="1" id="KW-0732">Signal</keyword>
<proteinExistence type="predicted"/>
<dbReference type="Pfam" id="PF03572">
    <property type="entry name" value="Peptidase_S41"/>
    <property type="match status" value="1"/>
</dbReference>
<organism evidence="3 4">
    <name type="scientific">Dyella tabacisoli</name>
    <dbReference type="NCBI Taxonomy" id="2282381"/>
    <lineage>
        <taxon>Bacteria</taxon>
        <taxon>Pseudomonadati</taxon>
        <taxon>Pseudomonadota</taxon>
        <taxon>Gammaproteobacteria</taxon>
        <taxon>Lysobacterales</taxon>
        <taxon>Rhodanobacteraceae</taxon>
        <taxon>Dyella</taxon>
    </lineage>
</organism>